<organism evidence="1 2">
    <name type="scientific">Protopolystoma xenopodis</name>
    <dbReference type="NCBI Taxonomy" id="117903"/>
    <lineage>
        <taxon>Eukaryota</taxon>
        <taxon>Metazoa</taxon>
        <taxon>Spiralia</taxon>
        <taxon>Lophotrochozoa</taxon>
        <taxon>Platyhelminthes</taxon>
        <taxon>Monogenea</taxon>
        <taxon>Polyopisthocotylea</taxon>
        <taxon>Polystomatidea</taxon>
        <taxon>Polystomatidae</taxon>
        <taxon>Protopolystoma</taxon>
    </lineage>
</organism>
<dbReference type="AlphaFoldDB" id="A0A448WTA4"/>
<sequence>MGPAVRKRTGYSIGTVHLREGVIRSSVSSGQKIQKICEKIGGLINSREEGVEPQNPEERPSRLIGQLGSVAMTATAGQILQSRDCETAFGGG</sequence>
<accession>A0A448WTA4</accession>
<comment type="caution">
    <text evidence="1">The sequence shown here is derived from an EMBL/GenBank/DDBJ whole genome shotgun (WGS) entry which is preliminary data.</text>
</comment>
<evidence type="ECO:0000313" key="1">
    <source>
        <dbReference type="EMBL" id="VEL19765.1"/>
    </source>
</evidence>
<gene>
    <name evidence="1" type="ORF">PXEA_LOCUS13205</name>
</gene>
<dbReference type="Proteomes" id="UP000784294">
    <property type="component" value="Unassembled WGS sequence"/>
</dbReference>
<evidence type="ECO:0000313" key="2">
    <source>
        <dbReference type="Proteomes" id="UP000784294"/>
    </source>
</evidence>
<reference evidence="1" key="1">
    <citation type="submission" date="2018-11" db="EMBL/GenBank/DDBJ databases">
        <authorList>
            <consortium name="Pathogen Informatics"/>
        </authorList>
    </citation>
    <scope>NUCLEOTIDE SEQUENCE</scope>
</reference>
<dbReference type="EMBL" id="CAAALY010043164">
    <property type="protein sequence ID" value="VEL19765.1"/>
    <property type="molecule type" value="Genomic_DNA"/>
</dbReference>
<proteinExistence type="predicted"/>
<protein>
    <submittedName>
        <fullName evidence="1">Uncharacterized protein</fullName>
    </submittedName>
</protein>
<name>A0A448WTA4_9PLAT</name>
<keyword evidence="2" id="KW-1185">Reference proteome</keyword>